<name>A0AAV1HWD3_9CHLO</name>
<dbReference type="InterPro" id="IPR015353">
    <property type="entry name" value="Rubisco_LSMT_subst-bd"/>
</dbReference>
<organism evidence="5 6">
    <name type="scientific">Coccomyxa viridis</name>
    <dbReference type="NCBI Taxonomy" id="1274662"/>
    <lineage>
        <taxon>Eukaryota</taxon>
        <taxon>Viridiplantae</taxon>
        <taxon>Chlorophyta</taxon>
        <taxon>core chlorophytes</taxon>
        <taxon>Trebouxiophyceae</taxon>
        <taxon>Trebouxiophyceae incertae sedis</taxon>
        <taxon>Coccomyxaceae</taxon>
        <taxon>Coccomyxa</taxon>
    </lineage>
</organism>
<dbReference type="InterPro" id="IPR036464">
    <property type="entry name" value="Rubisco_LSMT_subst-bd_sf"/>
</dbReference>
<dbReference type="AlphaFoldDB" id="A0AAV1HWD3"/>
<dbReference type="GO" id="GO:0016279">
    <property type="term" value="F:protein-lysine N-methyltransferase activity"/>
    <property type="evidence" value="ECO:0007669"/>
    <property type="project" value="TreeGrafter"/>
</dbReference>
<evidence type="ECO:0000256" key="2">
    <source>
        <dbReference type="ARBA" id="ARBA00022679"/>
    </source>
</evidence>
<dbReference type="Pfam" id="PF09273">
    <property type="entry name" value="Rubis-subs-bind"/>
    <property type="match status" value="1"/>
</dbReference>
<keyword evidence="6" id="KW-1185">Reference proteome</keyword>
<accession>A0AAV1HWD3</accession>
<comment type="caution">
    <text evidence="5">The sequence shown here is derived from an EMBL/GenBank/DDBJ whole genome shotgun (WGS) entry which is preliminary data.</text>
</comment>
<keyword evidence="1" id="KW-0489">Methyltransferase</keyword>
<keyword evidence="3" id="KW-0949">S-adenosyl-L-methionine</keyword>
<dbReference type="EMBL" id="CAUYUE010000002">
    <property type="protein sequence ID" value="CAK0745086.1"/>
    <property type="molecule type" value="Genomic_DNA"/>
</dbReference>
<sequence length="453" mass="49214">MPLLPTPSCLNLTRSRHSCPPVRCCAAADASLLKWLREAGLPAQKVKLSSTVQEGRGLVAGQAIRRGEALLHVPERLLITPEAALRHSSVAALLNHAALPAWSVLAALLAELKIGQTGPESTWGPYISALPLQNGCVLEWSAAEVAMLQGTSLQKAAADITSAADVSWEELQPVLTDGCAQGLIPRGLLDRQLFTWSFSTLLSRLVKLAGSGGVDVCVPWADMLNHSPHVSAFFEYDQSTKSVILRPDKSYRKGEQVYISYGQKTSGQLLLSYGFMPAPGSNPHDACLLELSLAEDDPCYQAKAACLRQHGAEPAREFPLRLDALPQALLLFAAFRDARPSGAAEVMVLAKQLFETGTFPVLHGCSLELAAMDAVLHACRAALARFSSTDKSDRDTLQQLQDQSLGHSSDAHKWRRISILQLRIQERRVLNRTVSVLIGQRRQLSQSRQVASQ</sequence>
<proteinExistence type="predicted"/>
<keyword evidence="2" id="KW-0808">Transferase</keyword>
<dbReference type="Proteomes" id="UP001314263">
    <property type="component" value="Unassembled WGS sequence"/>
</dbReference>
<evidence type="ECO:0000313" key="5">
    <source>
        <dbReference type="EMBL" id="CAK0745086.1"/>
    </source>
</evidence>
<dbReference type="SUPFAM" id="SSF81822">
    <property type="entry name" value="RuBisCo LSMT C-terminal, substrate-binding domain"/>
    <property type="match status" value="1"/>
</dbReference>
<evidence type="ECO:0000313" key="6">
    <source>
        <dbReference type="Proteomes" id="UP001314263"/>
    </source>
</evidence>
<dbReference type="InterPro" id="IPR050600">
    <property type="entry name" value="SETD3_SETD6_MTase"/>
</dbReference>
<feature type="domain" description="SET" evidence="4">
    <location>
        <begin position="44"/>
        <end position="262"/>
    </location>
</feature>
<evidence type="ECO:0000259" key="4">
    <source>
        <dbReference type="PROSITE" id="PS50280"/>
    </source>
</evidence>
<dbReference type="Gene3D" id="3.90.1420.10">
    <property type="entry name" value="Rubisco LSMT, substrate-binding domain"/>
    <property type="match status" value="1"/>
</dbReference>
<protein>
    <recommendedName>
        <fullName evidence="4">SET domain-containing protein</fullName>
    </recommendedName>
</protein>
<evidence type="ECO:0000256" key="3">
    <source>
        <dbReference type="ARBA" id="ARBA00022691"/>
    </source>
</evidence>
<dbReference type="InterPro" id="IPR046341">
    <property type="entry name" value="SET_dom_sf"/>
</dbReference>
<dbReference type="GO" id="GO:0032259">
    <property type="term" value="P:methylation"/>
    <property type="evidence" value="ECO:0007669"/>
    <property type="project" value="UniProtKB-KW"/>
</dbReference>
<dbReference type="InterPro" id="IPR001214">
    <property type="entry name" value="SET_dom"/>
</dbReference>
<gene>
    <name evidence="5" type="ORF">CVIRNUC_001595</name>
</gene>
<dbReference type="PANTHER" id="PTHR13271">
    <property type="entry name" value="UNCHARACTERIZED PUTATIVE METHYLTRANSFERASE"/>
    <property type="match status" value="1"/>
</dbReference>
<dbReference type="PROSITE" id="PS50280">
    <property type="entry name" value="SET"/>
    <property type="match status" value="1"/>
</dbReference>
<dbReference type="PANTHER" id="PTHR13271:SF123">
    <property type="entry name" value="RIBULOSE-1,5-BISPHOSPHATE CARBOXYLASE_OXYGENASE SMALL SUBUNIT N-METHYLTRANSFERASE I-RELATED"/>
    <property type="match status" value="1"/>
</dbReference>
<evidence type="ECO:0000256" key="1">
    <source>
        <dbReference type="ARBA" id="ARBA00022603"/>
    </source>
</evidence>
<dbReference type="SUPFAM" id="SSF82199">
    <property type="entry name" value="SET domain"/>
    <property type="match status" value="1"/>
</dbReference>
<dbReference type="Gene3D" id="3.90.1410.10">
    <property type="entry name" value="set domain protein methyltransferase, domain 1"/>
    <property type="match status" value="1"/>
</dbReference>
<reference evidence="5 6" key="1">
    <citation type="submission" date="2023-10" db="EMBL/GenBank/DDBJ databases">
        <authorList>
            <person name="Maclean D."/>
            <person name="Macfadyen A."/>
        </authorList>
    </citation>
    <scope>NUCLEOTIDE SEQUENCE [LARGE SCALE GENOMIC DNA]</scope>
</reference>
<dbReference type="Pfam" id="PF00856">
    <property type="entry name" value="SET"/>
    <property type="match status" value="1"/>
</dbReference>